<accession>A0A6G1JAQ9</accession>
<dbReference type="Pfam" id="PF14033">
    <property type="entry name" value="DUF4246"/>
    <property type="match status" value="1"/>
</dbReference>
<feature type="domain" description="DUF4246" evidence="3">
    <location>
        <begin position="13"/>
        <end position="84"/>
    </location>
</feature>
<keyword evidence="5" id="KW-1185">Reference proteome</keyword>
<dbReference type="PANTHER" id="PTHR33119:SF1">
    <property type="entry name" value="FE2OG DIOXYGENASE DOMAIN-CONTAINING PROTEIN"/>
    <property type="match status" value="1"/>
</dbReference>
<dbReference type="EMBL" id="MU005574">
    <property type="protein sequence ID" value="KAF2687654.1"/>
    <property type="molecule type" value="Genomic_DNA"/>
</dbReference>
<evidence type="ECO:0008006" key="6">
    <source>
        <dbReference type="Google" id="ProtNLM"/>
    </source>
</evidence>
<evidence type="ECO:0000259" key="3">
    <source>
        <dbReference type="Pfam" id="PF21666"/>
    </source>
</evidence>
<feature type="domain" description="DUF4246" evidence="2">
    <location>
        <begin position="102"/>
        <end position="555"/>
    </location>
</feature>
<dbReference type="InterPro" id="IPR025340">
    <property type="entry name" value="DUF4246"/>
</dbReference>
<protein>
    <recommendedName>
        <fullName evidence="6">Duf1665 domain containing protein</fullName>
    </recommendedName>
</protein>
<evidence type="ECO:0000313" key="5">
    <source>
        <dbReference type="Proteomes" id="UP000799291"/>
    </source>
</evidence>
<reference evidence="4" key="1">
    <citation type="journal article" date="2020" name="Stud. Mycol.">
        <title>101 Dothideomycetes genomes: a test case for predicting lifestyles and emergence of pathogens.</title>
        <authorList>
            <person name="Haridas S."/>
            <person name="Albert R."/>
            <person name="Binder M."/>
            <person name="Bloem J."/>
            <person name="Labutti K."/>
            <person name="Salamov A."/>
            <person name="Andreopoulos B."/>
            <person name="Baker S."/>
            <person name="Barry K."/>
            <person name="Bills G."/>
            <person name="Bluhm B."/>
            <person name="Cannon C."/>
            <person name="Castanera R."/>
            <person name="Culley D."/>
            <person name="Daum C."/>
            <person name="Ezra D."/>
            <person name="Gonzalez J."/>
            <person name="Henrissat B."/>
            <person name="Kuo A."/>
            <person name="Liang C."/>
            <person name="Lipzen A."/>
            <person name="Lutzoni F."/>
            <person name="Magnuson J."/>
            <person name="Mondo S."/>
            <person name="Nolan M."/>
            <person name="Ohm R."/>
            <person name="Pangilinan J."/>
            <person name="Park H.-J."/>
            <person name="Ramirez L."/>
            <person name="Alfaro M."/>
            <person name="Sun H."/>
            <person name="Tritt A."/>
            <person name="Yoshinaga Y."/>
            <person name="Zwiers L.-H."/>
            <person name="Turgeon B."/>
            <person name="Goodwin S."/>
            <person name="Spatafora J."/>
            <person name="Crous P."/>
            <person name="Grigoriev I."/>
        </authorList>
    </citation>
    <scope>NUCLEOTIDE SEQUENCE</scope>
    <source>
        <strain evidence="4">CBS 122367</strain>
    </source>
</reference>
<dbReference type="AlphaFoldDB" id="A0A6G1JAQ9"/>
<dbReference type="InterPro" id="IPR049207">
    <property type="entry name" value="DUF4246_N"/>
</dbReference>
<dbReference type="PANTHER" id="PTHR33119">
    <property type="entry name" value="IFI3P"/>
    <property type="match status" value="1"/>
</dbReference>
<evidence type="ECO:0000313" key="4">
    <source>
        <dbReference type="EMBL" id="KAF2687654.1"/>
    </source>
</evidence>
<dbReference type="InterPro" id="IPR049192">
    <property type="entry name" value="DUF4246_C"/>
</dbReference>
<feature type="compositionally biased region" description="Acidic residues" evidence="1">
    <location>
        <begin position="333"/>
        <end position="344"/>
    </location>
</feature>
<name>A0A6G1JAQ9_9PLEO</name>
<evidence type="ECO:0000259" key="2">
    <source>
        <dbReference type="Pfam" id="PF14033"/>
    </source>
</evidence>
<proteinExistence type="predicted"/>
<evidence type="ECO:0000256" key="1">
    <source>
        <dbReference type="SAM" id="MobiDB-lite"/>
    </source>
</evidence>
<dbReference type="Proteomes" id="UP000799291">
    <property type="component" value="Unassembled WGS sequence"/>
</dbReference>
<dbReference type="OrthoDB" id="415532at2759"/>
<sequence>MEMTLDSGARLCVPGFGLPVYHYGKWNRQHGGDRLPHAISDWFTSRGITLRERRMLEFISQITDKPNWARKVFDEKIVAKWKEEAVRWDESIPDSGDWWLSEKMFEVCMHELQEKAGMEAETGMIFVLDAESTIVKSDCAVSAELCGQLKEAIRPLEDVPEKSKDWHPGSSGKVLDLVHPSLFPVVYGTTRVLPTGSVPLEDCTSYCGKGETTLEYVSSGARCADRDWANGWGRFQWLPSRIQFTADGIPKIISYINNLHPSKHAALYPVLERFVDAAIPLWNECISWYQERIRIPISSTSDDDYTFPEGVVFPRDRYRKQKSRDGPYKPPGSDEEDENELDDEEWAEEYDCWDEYQEWKVENRVLMHSEPGNTWQKGIRDRPSVPGINLKQDFKEKGLQVIFKLANIHLTPEQEKYEGGTWHVEGALNEHICATALYYYDSENVTDSRLAFRQSYDTDAVSWKAAQNEFASTLAYYGIEEGGDSILELGSVLTRQGRLLAFPNILQHQVQPFELADKTRPGHRKILAMFLVDPHIQVLSTANVPPQSKAWWSEEVRKVEPFDALPEEIYEMIIDAVEGFPISWDEAAQIRKDLMEDRSQVNYELEYNLKEATFSFCEH</sequence>
<gene>
    <name evidence="4" type="ORF">K458DRAFT_331850</name>
</gene>
<organism evidence="4 5">
    <name type="scientific">Lentithecium fluviatile CBS 122367</name>
    <dbReference type="NCBI Taxonomy" id="1168545"/>
    <lineage>
        <taxon>Eukaryota</taxon>
        <taxon>Fungi</taxon>
        <taxon>Dikarya</taxon>
        <taxon>Ascomycota</taxon>
        <taxon>Pezizomycotina</taxon>
        <taxon>Dothideomycetes</taxon>
        <taxon>Pleosporomycetidae</taxon>
        <taxon>Pleosporales</taxon>
        <taxon>Massarineae</taxon>
        <taxon>Lentitheciaceae</taxon>
        <taxon>Lentithecium</taxon>
    </lineage>
</organism>
<feature type="region of interest" description="Disordered" evidence="1">
    <location>
        <begin position="320"/>
        <end position="344"/>
    </location>
</feature>
<dbReference type="Pfam" id="PF21666">
    <property type="entry name" value="DUF4246_N"/>
    <property type="match status" value="1"/>
</dbReference>